<gene>
    <name evidence="3" type="ORF">BC793_13619</name>
</gene>
<protein>
    <recommendedName>
        <fullName evidence="5">REase associating with pPIWI RE domain-containing protein</fullName>
    </recommendedName>
</protein>
<dbReference type="EMBL" id="QGGR01000036">
    <property type="protein sequence ID" value="PWK30797.1"/>
    <property type="molecule type" value="Genomic_DNA"/>
</dbReference>
<accession>A0A316EHL1</accession>
<evidence type="ECO:0000313" key="3">
    <source>
        <dbReference type="EMBL" id="PWK30797.1"/>
    </source>
</evidence>
<reference evidence="3 4" key="1">
    <citation type="submission" date="2018-05" db="EMBL/GenBank/DDBJ databases">
        <title>Genomic Encyclopedia of Archaeal and Bacterial Type Strains, Phase II (KMG-II): from individual species to whole genera.</title>
        <authorList>
            <person name="Goeker M."/>
        </authorList>
    </citation>
    <scope>NUCLEOTIDE SEQUENCE [LARGE SCALE GENOMIC DNA]</scope>
    <source>
        <strain evidence="3 4">DSM 45184</strain>
    </source>
</reference>
<feature type="domain" description="pPIWI-RE three-gene island" evidence="2">
    <location>
        <begin position="19"/>
        <end position="159"/>
    </location>
</feature>
<dbReference type="Pfam" id="PF18154">
    <property type="entry name" value="pPIWI_RE_REase"/>
    <property type="match status" value="1"/>
</dbReference>
<evidence type="ECO:0000313" key="4">
    <source>
        <dbReference type="Proteomes" id="UP000245697"/>
    </source>
</evidence>
<evidence type="ECO:0000259" key="2">
    <source>
        <dbReference type="Pfam" id="PF18156"/>
    </source>
</evidence>
<dbReference type="InterPro" id="IPR041191">
    <property type="entry name" value="pPIWI_RE_Y"/>
</dbReference>
<keyword evidence="4" id="KW-1185">Reference proteome</keyword>
<evidence type="ECO:0000259" key="1">
    <source>
        <dbReference type="Pfam" id="PF18154"/>
    </source>
</evidence>
<dbReference type="Pfam" id="PF18156">
    <property type="entry name" value="pPIWI_RE_Y"/>
    <property type="match status" value="1"/>
</dbReference>
<dbReference type="Proteomes" id="UP000245697">
    <property type="component" value="Unassembled WGS sequence"/>
</dbReference>
<dbReference type="RefSeq" id="WP_109602397.1">
    <property type="nucleotide sequence ID" value="NZ_BONA01000092.1"/>
</dbReference>
<name>A0A316EHL1_9ACTN</name>
<dbReference type="InterPro" id="IPR040828">
    <property type="entry name" value="pPIWI_RE_REase"/>
</dbReference>
<dbReference type="AlphaFoldDB" id="A0A316EHL1"/>
<feature type="domain" description="REase associating with pPIWI RE" evidence="1">
    <location>
        <begin position="257"/>
        <end position="372"/>
    </location>
</feature>
<proteinExistence type="predicted"/>
<sequence>MPAAATAPPDLSAFSGVKLLRLVATAVIDLSRHARTPEPVYSDNVQKAYNHVVVQSLLRGTAPPASVTELAEWAATKPLGQWPLELPDDVEPVEEYLVDADTRTPTQLCYEWHVPAQDAAAELFENEVIRDVFIQCEAAGAPAAYTAFRQLLVEHPVLTGVQMAILLGEAPDLGLVMETVKRCYEPAPAAFRAGDGTFTTCARCGCLLKPYGTGWRCELDRCRREQRPTPGGQINPAATGGVLQLRAPLRMFITGPGLAEIDLQKALARRGLPAEMWPGCDAYDLRITLPNKAVWAIDVKDRANPALLGHTATALRHQPRYDEAYLVVPAYRFADREDYARVFKHYCPPEVASRLRLMSDTQFLRHVSRTLTRLDGQAADA</sequence>
<evidence type="ECO:0008006" key="5">
    <source>
        <dbReference type="Google" id="ProtNLM"/>
    </source>
</evidence>
<organism evidence="3 4">
    <name type="scientific">Actinoplanes xinjiangensis</name>
    <dbReference type="NCBI Taxonomy" id="512350"/>
    <lineage>
        <taxon>Bacteria</taxon>
        <taxon>Bacillati</taxon>
        <taxon>Actinomycetota</taxon>
        <taxon>Actinomycetes</taxon>
        <taxon>Micromonosporales</taxon>
        <taxon>Micromonosporaceae</taxon>
        <taxon>Actinoplanes</taxon>
    </lineage>
</organism>
<comment type="caution">
    <text evidence="3">The sequence shown here is derived from an EMBL/GenBank/DDBJ whole genome shotgun (WGS) entry which is preliminary data.</text>
</comment>